<reference evidence="2 3" key="1">
    <citation type="journal article" date="2011" name="J. Bacteriol.">
        <title>Complete genome sequence of Amycolicicoccus subflavus DQS3-9A1T, an actinomycete isolated from crude oil-polluted soil.</title>
        <authorList>
            <person name="Cai M."/>
            <person name="Chen W.M."/>
            <person name="Nie Y."/>
            <person name="Chi C.Q."/>
            <person name="Wang Y.N."/>
            <person name="Tang Y.Q."/>
            <person name="Li G.Y."/>
            <person name="Wu X.L."/>
        </authorList>
    </citation>
    <scope>NUCLEOTIDE SEQUENCE [LARGE SCALE GENOMIC DNA]</scope>
    <source>
        <strain evidence="3">DSM 45089 / DQS3-9A1</strain>
    </source>
</reference>
<keyword evidence="1" id="KW-0812">Transmembrane</keyword>
<feature type="transmembrane region" description="Helical" evidence="1">
    <location>
        <begin position="32"/>
        <end position="51"/>
    </location>
</feature>
<organism evidence="2 3">
    <name type="scientific">Hoyosella subflava (strain DSM 45089 / JCM 17490 / NBRC 109087 / DQS3-9A1)</name>
    <name type="common">Amycolicicoccus subflavus</name>
    <dbReference type="NCBI Taxonomy" id="443218"/>
    <lineage>
        <taxon>Bacteria</taxon>
        <taxon>Bacillati</taxon>
        <taxon>Actinomycetota</taxon>
        <taxon>Actinomycetes</taxon>
        <taxon>Mycobacteriales</taxon>
        <taxon>Hoyosellaceae</taxon>
        <taxon>Hoyosella</taxon>
    </lineage>
</organism>
<dbReference type="KEGG" id="asd:AS9A_1613"/>
<dbReference type="HOGENOM" id="CLU_3076100_0_0_11"/>
<dbReference type="Proteomes" id="UP000009235">
    <property type="component" value="Chromosome"/>
</dbReference>
<evidence type="ECO:0000313" key="3">
    <source>
        <dbReference type="Proteomes" id="UP000009235"/>
    </source>
</evidence>
<dbReference type="EMBL" id="CP002786">
    <property type="protein sequence ID" value="AEF40062.1"/>
    <property type="molecule type" value="Genomic_DNA"/>
</dbReference>
<proteinExistence type="predicted"/>
<dbReference type="STRING" id="443218.AS9A_1613"/>
<gene>
    <name evidence="2" type="ordered locus">AS9A_1613</name>
</gene>
<keyword evidence="1" id="KW-1133">Transmembrane helix</keyword>
<keyword evidence="1" id="KW-0472">Membrane</keyword>
<sequence>MRKLADSATLCCTSVHTTGAHDRTLEPRIRDALFAALVSIAVVADVIAVGGE</sequence>
<protein>
    <submittedName>
        <fullName evidence="2">Uncharacterized protein</fullName>
    </submittedName>
</protein>
<keyword evidence="3" id="KW-1185">Reference proteome</keyword>
<evidence type="ECO:0000256" key="1">
    <source>
        <dbReference type="SAM" id="Phobius"/>
    </source>
</evidence>
<name>F6EJ01_HOYSD</name>
<accession>F6EJ01</accession>
<evidence type="ECO:0000313" key="2">
    <source>
        <dbReference type="EMBL" id="AEF40062.1"/>
    </source>
</evidence>
<dbReference type="AlphaFoldDB" id="F6EJ01"/>